<feature type="region of interest" description="Disordered" evidence="1">
    <location>
        <begin position="943"/>
        <end position="967"/>
    </location>
</feature>
<sequence>MASTPFTATDSESAAIDALSKRMDRMLRRMEEALARMSSAPATAASATAARAPSSTSSLAPPTSPATLDASGTGSSASSALPSSRASPTPVAVPSPTASTTSAPTTMATTPAASRPPAAPSATSTYTPPTLAASSAAATTTSPNSFAPTPATTPSSARAVVPTPYAPTPPTTAVAISVRLPLPPSLAAKKKITKTIRREHHVRTTVFGAAGATREARTTIAARLVGAQVRAASIAVSRPGAALHRLRRRNHCARIRPRRRGAGAPRPLVRPRRARLRWHRWRERRDSTAVFLRHDFFGLASIASSPLVAKNHGGVLLSLTVGMEAPLFHPEQLILRKDEVTSISPTTCSMQCLNHNITPVLCSADFPLDVHKGCILKCGKIRYISSCYPHHSIGADMVSVAIDVLKDYKWLAIMTDPNSAMPWPPASQDSLLYDTIQVCFIFWSPFSCGWARVQQRPPWPPPVQLEKLLSMVFCCSERECKMMSFQCQLNKHCWTHCIELVGSALQSPYMITILLLSGAIRDIFMLSCTARPAQCIPGKLQSDDYKKYKHRAYALCIQWKIPWSPPIQIWSSDLHQFYNSLVSLHALEELLWNDVSCSHMKLMESFLIVQIAGWLSDNMATCLWRVGIHDYDWHLILCFRILCKSSTFQSLIVLIWHQRNESTSSLVNIQIMHFAILYAKLMKVCAVTFSALDAFEQALVAHWLWTNSKKLLLWSEAIACKVLKPLYAYLLAYISVNGMSSPIGISGALDVWGAHQLWRHLEDMLLWVGSQSCHDLQQLPELDSTWISIHGMRDSRVEIFPQIDFCCVELHDSDQCHRQENTSDLQLSAIFACKPLIIFVAMNWQHDAYLINLIAMKQQYLIIFSSSVHRRWCHHSRREMWSLWSCQGSVQAAISAGAQAAWYELIAELCHDRPTKGDTLLQISMGPWWLRLGGKPHFKRRGMSRTGPLRSGCQVGPGRGTAKDTKA</sequence>
<gene>
    <name evidence="2" type="ORF">PVAP13_7KG353950</name>
</gene>
<proteinExistence type="predicted"/>
<feature type="region of interest" description="Disordered" evidence="1">
    <location>
        <begin position="32"/>
        <end position="164"/>
    </location>
</feature>
<evidence type="ECO:0000313" key="3">
    <source>
        <dbReference type="Proteomes" id="UP000823388"/>
    </source>
</evidence>
<comment type="caution">
    <text evidence="2">The sequence shown here is derived from an EMBL/GenBank/DDBJ whole genome shotgun (WGS) entry which is preliminary data.</text>
</comment>
<reference evidence="2" key="1">
    <citation type="submission" date="2020-05" db="EMBL/GenBank/DDBJ databases">
        <title>WGS assembly of Panicum virgatum.</title>
        <authorList>
            <person name="Lovell J.T."/>
            <person name="Jenkins J."/>
            <person name="Shu S."/>
            <person name="Juenger T.E."/>
            <person name="Schmutz J."/>
        </authorList>
    </citation>
    <scope>NUCLEOTIDE SEQUENCE</scope>
    <source>
        <strain evidence="2">AP13</strain>
    </source>
</reference>
<accession>A0A8T0QH64</accession>
<keyword evidence="3" id="KW-1185">Reference proteome</keyword>
<feature type="compositionally biased region" description="Low complexity" evidence="1">
    <location>
        <begin position="35"/>
        <end position="163"/>
    </location>
</feature>
<name>A0A8T0QH64_PANVG</name>
<evidence type="ECO:0000256" key="1">
    <source>
        <dbReference type="SAM" id="MobiDB-lite"/>
    </source>
</evidence>
<protein>
    <submittedName>
        <fullName evidence="2">Uncharacterized protein</fullName>
    </submittedName>
</protein>
<evidence type="ECO:0000313" key="2">
    <source>
        <dbReference type="EMBL" id="KAG2574321.1"/>
    </source>
</evidence>
<organism evidence="2 3">
    <name type="scientific">Panicum virgatum</name>
    <name type="common">Blackwell switchgrass</name>
    <dbReference type="NCBI Taxonomy" id="38727"/>
    <lineage>
        <taxon>Eukaryota</taxon>
        <taxon>Viridiplantae</taxon>
        <taxon>Streptophyta</taxon>
        <taxon>Embryophyta</taxon>
        <taxon>Tracheophyta</taxon>
        <taxon>Spermatophyta</taxon>
        <taxon>Magnoliopsida</taxon>
        <taxon>Liliopsida</taxon>
        <taxon>Poales</taxon>
        <taxon>Poaceae</taxon>
        <taxon>PACMAD clade</taxon>
        <taxon>Panicoideae</taxon>
        <taxon>Panicodae</taxon>
        <taxon>Paniceae</taxon>
        <taxon>Panicinae</taxon>
        <taxon>Panicum</taxon>
        <taxon>Panicum sect. Hiantes</taxon>
    </lineage>
</organism>
<dbReference type="EMBL" id="CM029049">
    <property type="protein sequence ID" value="KAG2574321.1"/>
    <property type="molecule type" value="Genomic_DNA"/>
</dbReference>
<dbReference type="AlphaFoldDB" id="A0A8T0QH64"/>
<dbReference type="Proteomes" id="UP000823388">
    <property type="component" value="Chromosome 7K"/>
</dbReference>